<sequence length="47" mass="5279">MSKSKQNIDDYVVANFYPEALLVFVSIDENGDPIRNLSSTFTTIPDI</sequence>
<gene>
    <name evidence="1" type="ORF">LCGC14_2937670</name>
</gene>
<reference evidence="1" key="1">
    <citation type="journal article" date="2015" name="Nature">
        <title>Complex archaea that bridge the gap between prokaryotes and eukaryotes.</title>
        <authorList>
            <person name="Spang A."/>
            <person name="Saw J.H."/>
            <person name="Jorgensen S.L."/>
            <person name="Zaremba-Niedzwiedzka K."/>
            <person name="Martijn J."/>
            <person name="Lind A.E."/>
            <person name="van Eijk R."/>
            <person name="Schleper C."/>
            <person name="Guy L."/>
            <person name="Ettema T.J."/>
        </authorList>
    </citation>
    <scope>NUCLEOTIDE SEQUENCE</scope>
</reference>
<accession>A0A0F9AA02</accession>
<name>A0A0F9AA02_9ZZZZ</name>
<dbReference type="EMBL" id="LAZR01058828">
    <property type="protein sequence ID" value="KKK69076.1"/>
    <property type="molecule type" value="Genomic_DNA"/>
</dbReference>
<proteinExistence type="predicted"/>
<dbReference type="AlphaFoldDB" id="A0A0F9AA02"/>
<organism evidence="1">
    <name type="scientific">marine sediment metagenome</name>
    <dbReference type="NCBI Taxonomy" id="412755"/>
    <lineage>
        <taxon>unclassified sequences</taxon>
        <taxon>metagenomes</taxon>
        <taxon>ecological metagenomes</taxon>
    </lineage>
</organism>
<evidence type="ECO:0000313" key="1">
    <source>
        <dbReference type="EMBL" id="KKK69076.1"/>
    </source>
</evidence>
<feature type="non-terminal residue" evidence="1">
    <location>
        <position position="47"/>
    </location>
</feature>
<protein>
    <submittedName>
        <fullName evidence="1">Uncharacterized protein</fullName>
    </submittedName>
</protein>
<comment type="caution">
    <text evidence="1">The sequence shown here is derived from an EMBL/GenBank/DDBJ whole genome shotgun (WGS) entry which is preliminary data.</text>
</comment>